<dbReference type="EMBL" id="VUNQ01000059">
    <property type="protein sequence ID" value="MSU03205.1"/>
    <property type="molecule type" value="Genomic_DNA"/>
</dbReference>
<evidence type="ECO:0000313" key="1">
    <source>
        <dbReference type="EMBL" id="MSU03205.1"/>
    </source>
</evidence>
<reference evidence="1 2" key="1">
    <citation type="submission" date="2019-09" db="EMBL/GenBank/DDBJ databases">
        <title>In-depth cultivation of the pig gut microbiome towards novel bacterial diversity and tailored functional studies.</title>
        <authorList>
            <person name="Wylensek D."/>
            <person name="Hitch T.C.A."/>
            <person name="Clavel T."/>
        </authorList>
    </citation>
    <scope>NUCLEOTIDE SEQUENCE [LARGE SCALE GENOMIC DNA]</scope>
    <source>
        <strain evidence="1 2">WCA3-693-APC-4?</strain>
    </source>
</reference>
<comment type="caution">
    <text evidence="1">The sequence shown here is derived from an EMBL/GenBank/DDBJ whole genome shotgun (WGS) entry which is preliminary data.</text>
</comment>
<dbReference type="RefSeq" id="WP_154442770.1">
    <property type="nucleotide sequence ID" value="NZ_VUNQ01000059.1"/>
</dbReference>
<sequence length="213" mass="24517">MSRLLEYLPIYERSSIVFQEILNSEQMEFDRLGLNIEDLEKQFFIDTATWGLAIYEKELKLPIRPKKTLEERRSLIKSKMRGMGKVDLAMIKSIIEAYTRSTADIIFDGRINIKFTNEGTITLNISDMFNAIEEIKPAHLDYDITSEHNTRLQFITDSKEYEVYYPICGTYLCGTYPNIAVEGVQSGTNINLATKNINAIHHYPLTGESITKE</sequence>
<evidence type="ECO:0000313" key="2">
    <source>
        <dbReference type="Proteomes" id="UP000469523"/>
    </source>
</evidence>
<dbReference type="AlphaFoldDB" id="A0A6N7Y340"/>
<gene>
    <name evidence="1" type="ORF">FYJ83_17225</name>
</gene>
<proteinExistence type="predicted"/>
<name>A0A6N7Y340_9FIRM</name>
<organism evidence="1 2">
    <name type="scientific">Tissierella pigra</name>
    <dbReference type="NCBI Taxonomy" id="2607614"/>
    <lineage>
        <taxon>Bacteria</taxon>
        <taxon>Bacillati</taxon>
        <taxon>Bacillota</taxon>
        <taxon>Tissierellia</taxon>
        <taxon>Tissierellales</taxon>
        <taxon>Tissierellaceae</taxon>
        <taxon>Tissierella</taxon>
    </lineage>
</organism>
<dbReference type="Pfam" id="PF10076">
    <property type="entry name" value="Phage_Mu_Gp48"/>
    <property type="match status" value="1"/>
</dbReference>
<keyword evidence="2" id="KW-1185">Reference proteome</keyword>
<accession>A0A6N7Y340</accession>
<dbReference type="InterPro" id="IPR018755">
    <property type="entry name" value="Phage_Mu_Gp48"/>
</dbReference>
<protein>
    <submittedName>
        <fullName evidence="1">DUF2313 domain-containing protein</fullName>
    </submittedName>
</protein>
<dbReference type="Proteomes" id="UP000469523">
    <property type="component" value="Unassembled WGS sequence"/>
</dbReference>